<dbReference type="EMBL" id="WJQU01000002">
    <property type="protein sequence ID" value="KAJ6644650.1"/>
    <property type="molecule type" value="Genomic_DNA"/>
</dbReference>
<accession>A0A9Q0S5Y8</accession>
<comment type="caution">
    <text evidence="1">The sequence shown here is derived from an EMBL/GenBank/DDBJ whole genome shotgun (WGS) entry which is preliminary data.</text>
</comment>
<sequence>MLISEVVMAFSHNDSFLLAGDYNMGDTVMWRNKAESGCEPFGLKDTIVEYVHHPALEMTLSLSPKI</sequence>
<proteinExistence type="predicted"/>
<organism evidence="1 2">
    <name type="scientific">Pseudolycoriella hygida</name>
    <dbReference type="NCBI Taxonomy" id="35572"/>
    <lineage>
        <taxon>Eukaryota</taxon>
        <taxon>Metazoa</taxon>
        <taxon>Ecdysozoa</taxon>
        <taxon>Arthropoda</taxon>
        <taxon>Hexapoda</taxon>
        <taxon>Insecta</taxon>
        <taxon>Pterygota</taxon>
        <taxon>Neoptera</taxon>
        <taxon>Endopterygota</taxon>
        <taxon>Diptera</taxon>
        <taxon>Nematocera</taxon>
        <taxon>Sciaroidea</taxon>
        <taxon>Sciaridae</taxon>
        <taxon>Pseudolycoriella</taxon>
    </lineage>
</organism>
<evidence type="ECO:0008006" key="3">
    <source>
        <dbReference type="Google" id="ProtNLM"/>
    </source>
</evidence>
<protein>
    <recommendedName>
        <fullName evidence="3">Endonuclease/exonuclease/phosphatase domain-containing protein</fullName>
    </recommendedName>
</protein>
<evidence type="ECO:0000313" key="1">
    <source>
        <dbReference type="EMBL" id="KAJ6644650.1"/>
    </source>
</evidence>
<keyword evidence="2" id="KW-1185">Reference proteome</keyword>
<dbReference type="AlphaFoldDB" id="A0A9Q0S5Y8"/>
<dbReference type="Proteomes" id="UP001151699">
    <property type="component" value="Chromosome B"/>
</dbReference>
<gene>
    <name evidence="1" type="ORF">Bhyg_09619</name>
</gene>
<evidence type="ECO:0000313" key="2">
    <source>
        <dbReference type="Proteomes" id="UP001151699"/>
    </source>
</evidence>
<name>A0A9Q0S5Y8_9DIPT</name>
<reference evidence="1" key="1">
    <citation type="submission" date="2022-07" db="EMBL/GenBank/DDBJ databases">
        <authorList>
            <person name="Trinca V."/>
            <person name="Uliana J.V.C."/>
            <person name="Torres T.T."/>
            <person name="Ward R.J."/>
            <person name="Monesi N."/>
        </authorList>
    </citation>
    <scope>NUCLEOTIDE SEQUENCE</scope>
    <source>
        <strain evidence="1">HSMRA1968</strain>
        <tissue evidence="1">Whole embryos</tissue>
    </source>
</reference>